<dbReference type="SUPFAM" id="SSF50978">
    <property type="entry name" value="WD40 repeat-like"/>
    <property type="match status" value="1"/>
</dbReference>
<dbReference type="SMART" id="SM00320">
    <property type="entry name" value="WD40"/>
    <property type="match status" value="3"/>
</dbReference>
<dbReference type="InterPro" id="IPR001680">
    <property type="entry name" value="WD40_rpt"/>
</dbReference>
<dbReference type="EMBL" id="FLQU01000674">
    <property type="protein sequence ID" value="SBS89013.1"/>
    <property type="molecule type" value="Genomic_DNA"/>
</dbReference>
<name>A0A1A8WCR2_PLAOA</name>
<keyword evidence="3" id="KW-0175">Coiled coil</keyword>
<dbReference type="InterPro" id="IPR036322">
    <property type="entry name" value="WD40_repeat_dom_sf"/>
</dbReference>
<keyword evidence="1" id="KW-0853">WD repeat</keyword>
<evidence type="ECO:0008006" key="6">
    <source>
        <dbReference type="Google" id="ProtNLM"/>
    </source>
</evidence>
<feature type="coiled-coil region" evidence="3">
    <location>
        <begin position="183"/>
        <end position="259"/>
    </location>
</feature>
<protein>
    <recommendedName>
        <fullName evidence="6">WD repeat-containing protein</fullName>
    </recommendedName>
</protein>
<evidence type="ECO:0000313" key="5">
    <source>
        <dbReference type="Proteomes" id="UP000078560"/>
    </source>
</evidence>
<evidence type="ECO:0000256" key="2">
    <source>
        <dbReference type="ARBA" id="ARBA00022737"/>
    </source>
</evidence>
<reference evidence="5" key="1">
    <citation type="submission" date="2016-05" db="EMBL/GenBank/DDBJ databases">
        <authorList>
            <person name="Naeem Raeece"/>
        </authorList>
    </citation>
    <scope>NUCLEOTIDE SEQUENCE [LARGE SCALE GENOMIC DNA]</scope>
</reference>
<accession>A0A1A8WCR2</accession>
<gene>
    <name evidence="4" type="ORF">POVCU2_0051750</name>
</gene>
<dbReference type="Proteomes" id="UP000078560">
    <property type="component" value="Unassembled WGS sequence"/>
</dbReference>
<dbReference type="PANTHER" id="PTHR13720:SF33">
    <property type="entry name" value="HELP DOMAIN-CONTAINING PROTEIN"/>
    <property type="match status" value="1"/>
</dbReference>
<keyword evidence="2" id="KW-0677">Repeat</keyword>
<sequence>MIKTKRIVPCSFVKLVKNKMTEKWKNTIAYRIKQRNIHQSEIYGDILFSYNALVEEKNKLLAIIASYTSENIYLRNGKNLGFAGERNLIGGHSLYGVANGAVVDASGHEEFVNGMEKGRKGNSYTFVTANPMDNSKSRAINSSSSCSRSIDNYSDFVSKRECMEGIKEKGKSDELILHLKNGLHEKEKHLNMLRKENKILNSTITEREDELLVNRKKLFKIEQILNKKNQEIKLYANNNKSLRSKVEVRERQNAKLVREYDYLRFTYFKLLKEAYAMKAYKRKMDREYFSLRSELLKKKVENENLLKYLLKCKKWYKRQLKKFLCRMDSKMGNINVAKKGSKNKHIFFKKRKAHVCLYLHKLNPVHSQKGIPQNKDTQCDNCVLLIQSNRPFSSSTKSNDFLETPEVVQNDFQVEIHKRMKHASKLGSKKRSKKYTILKGEKEVVQYRNSRFREHSQEDKNCESSSIEIDLSKNEANNTFRSIKSVLNAHNSSSILCFTSISSTHPNDDITIFFSAKNKENAKIRSRSLNMNSKINNLRSYTNTFKSGITNSCSNTIMMEQCFIKNKEPLKNTDIDESFNSVAITCGDDGNIAFIHVKENELKCIKRFYILESKIPAHSICIHPSHVYSLVAMKNNTMCLVSNVKNKVEHLYYDHKEKVTSVNFLCDYNYTDDYSMPNSQTNCSHFYTTSLDKMVKIWNMEKNCSVHTIYVNDLITSSSISHRGAHILVGTQDGSILCYDIRVHNKSAANSILYHKNVFTKKICGLNFSPDDQLIAIQSIDGKIKLLNANKNNYFQSFETPDYVKNYIPTSYPIFSPDRKKLICTYPYNLISYDVLTHSYTTILNNEFGQINGTNLVLSDKLLTVHADGNVAIW</sequence>
<evidence type="ECO:0000313" key="4">
    <source>
        <dbReference type="EMBL" id="SBS89013.1"/>
    </source>
</evidence>
<dbReference type="InterPro" id="IPR050630">
    <property type="entry name" value="WD_repeat_EMAP"/>
</dbReference>
<dbReference type="AlphaFoldDB" id="A0A1A8WCR2"/>
<evidence type="ECO:0000256" key="3">
    <source>
        <dbReference type="SAM" id="Coils"/>
    </source>
</evidence>
<dbReference type="InterPro" id="IPR015943">
    <property type="entry name" value="WD40/YVTN_repeat-like_dom_sf"/>
</dbReference>
<dbReference type="PANTHER" id="PTHR13720">
    <property type="entry name" value="WD-40 REPEAT PROTEIN"/>
    <property type="match status" value="1"/>
</dbReference>
<evidence type="ECO:0000256" key="1">
    <source>
        <dbReference type="ARBA" id="ARBA00022574"/>
    </source>
</evidence>
<proteinExistence type="predicted"/>
<organism evidence="4 5">
    <name type="scientific">Plasmodium ovale curtisi</name>
    <dbReference type="NCBI Taxonomy" id="864141"/>
    <lineage>
        <taxon>Eukaryota</taxon>
        <taxon>Sar</taxon>
        <taxon>Alveolata</taxon>
        <taxon>Apicomplexa</taxon>
        <taxon>Aconoidasida</taxon>
        <taxon>Haemosporida</taxon>
        <taxon>Plasmodiidae</taxon>
        <taxon>Plasmodium</taxon>
        <taxon>Plasmodium (Plasmodium)</taxon>
    </lineage>
</organism>
<dbReference type="Gene3D" id="2.130.10.10">
    <property type="entry name" value="YVTN repeat-like/Quinoprotein amine dehydrogenase"/>
    <property type="match status" value="1"/>
</dbReference>